<dbReference type="PANTHER" id="PTHR48079:SF6">
    <property type="entry name" value="NAD(P)-BINDING DOMAIN-CONTAINING PROTEIN-RELATED"/>
    <property type="match status" value="1"/>
</dbReference>
<dbReference type="InterPro" id="IPR036291">
    <property type="entry name" value="NAD(P)-bd_dom_sf"/>
</dbReference>
<dbReference type="GO" id="GO:0005737">
    <property type="term" value="C:cytoplasm"/>
    <property type="evidence" value="ECO:0007669"/>
    <property type="project" value="TreeGrafter"/>
</dbReference>
<dbReference type="AlphaFoldDB" id="A0A381QKH6"/>
<dbReference type="CDD" id="cd05266">
    <property type="entry name" value="SDR_a4"/>
    <property type="match status" value="1"/>
</dbReference>
<dbReference type="GO" id="GO:0004029">
    <property type="term" value="F:aldehyde dehydrogenase (NAD+) activity"/>
    <property type="evidence" value="ECO:0007669"/>
    <property type="project" value="TreeGrafter"/>
</dbReference>
<name>A0A381QKH6_9ZZZZ</name>
<evidence type="ECO:0000313" key="2">
    <source>
        <dbReference type="EMBL" id="SUZ79424.1"/>
    </source>
</evidence>
<dbReference type="SUPFAM" id="SSF51735">
    <property type="entry name" value="NAD(P)-binding Rossmann-fold domains"/>
    <property type="match status" value="1"/>
</dbReference>
<accession>A0A381QKH6</accession>
<dbReference type="InterPro" id="IPR051783">
    <property type="entry name" value="NAD(P)-dependent_oxidoreduct"/>
</dbReference>
<gene>
    <name evidence="2" type="ORF">METZ01_LOCUS32278</name>
</gene>
<protein>
    <recommendedName>
        <fullName evidence="1">NAD-dependent epimerase/dehydratase domain-containing protein</fullName>
    </recommendedName>
</protein>
<dbReference type="PANTHER" id="PTHR48079">
    <property type="entry name" value="PROTEIN YEEZ"/>
    <property type="match status" value="1"/>
</dbReference>
<dbReference type="Gene3D" id="3.40.50.720">
    <property type="entry name" value="NAD(P)-binding Rossmann-like Domain"/>
    <property type="match status" value="1"/>
</dbReference>
<evidence type="ECO:0000259" key="1">
    <source>
        <dbReference type="Pfam" id="PF01370"/>
    </source>
</evidence>
<proteinExistence type="predicted"/>
<sequence length="288" mass="30997">MHSTFGGCGYVGRQVACREIADGGDVCALIRTVDSAAQLAELGIASRQVDFDQDVPVPALQLTDQVLYWFAPPPPNGDQDLRLARALAAIEPGALPCRIVLVSTTGVYGDCQGEWVNEARPLNPQTPRGQRRVHAEQLAYGFGERHSVPVVALRVPGIYGPGKLPLARLHSGAPVLAPEFSPWSNRIHAHDLVTACLAAARKADPAPVYNVSDGHPTTMADFFFQVADAHGLPRPPTLTRDAADRQLSAEMRSYLAESKRIDNTLMKEDLGVVPDYPNLASGLSALDH</sequence>
<dbReference type="Pfam" id="PF01370">
    <property type="entry name" value="Epimerase"/>
    <property type="match status" value="1"/>
</dbReference>
<organism evidence="2">
    <name type="scientific">marine metagenome</name>
    <dbReference type="NCBI Taxonomy" id="408172"/>
    <lineage>
        <taxon>unclassified sequences</taxon>
        <taxon>metagenomes</taxon>
        <taxon>ecological metagenomes</taxon>
    </lineage>
</organism>
<dbReference type="InterPro" id="IPR001509">
    <property type="entry name" value="Epimerase_deHydtase"/>
</dbReference>
<feature type="domain" description="NAD-dependent epimerase/dehydratase" evidence="1">
    <location>
        <begin position="82"/>
        <end position="211"/>
    </location>
</feature>
<reference evidence="2" key="1">
    <citation type="submission" date="2018-05" db="EMBL/GenBank/DDBJ databases">
        <authorList>
            <person name="Lanie J.A."/>
            <person name="Ng W.-L."/>
            <person name="Kazmierczak K.M."/>
            <person name="Andrzejewski T.M."/>
            <person name="Davidsen T.M."/>
            <person name="Wayne K.J."/>
            <person name="Tettelin H."/>
            <person name="Glass J.I."/>
            <person name="Rusch D."/>
            <person name="Podicherti R."/>
            <person name="Tsui H.-C.T."/>
            <person name="Winkler M.E."/>
        </authorList>
    </citation>
    <scope>NUCLEOTIDE SEQUENCE</scope>
</reference>
<dbReference type="EMBL" id="UINC01001385">
    <property type="protein sequence ID" value="SUZ79424.1"/>
    <property type="molecule type" value="Genomic_DNA"/>
</dbReference>